<evidence type="ECO:0000313" key="2">
    <source>
        <dbReference type="Proteomes" id="UP000235015"/>
    </source>
</evidence>
<evidence type="ECO:0000313" key="1">
    <source>
        <dbReference type="EMBL" id="PLX62656.1"/>
    </source>
</evidence>
<protein>
    <submittedName>
        <fullName evidence="1">Uncharacterized protein</fullName>
    </submittedName>
</protein>
<proteinExistence type="predicted"/>
<dbReference type="Proteomes" id="UP000235015">
    <property type="component" value="Unassembled WGS sequence"/>
</dbReference>
<reference evidence="1 2" key="1">
    <citation type="submission" date="2017-11" db="EMBL/GenBank/DDBJ databases">
        <title>Genome-resolved metagenomics identifies genetic mobility, metabolic interactions, and unexpected diversity in perchlorate-reducing communities.</title>
        <authorList>
            <person name="Barnum T.P."/>
            <person name="Figueroa I.A."/>
            <person name="Carlstrom C.I."/>
            <person name="Lucas L.N."/>
            <person name="Engelbrektson A.L."/>
            <person name="Coates J.D."/>
        </authorList>
    </citation>
    <scope>NUCLEOTIDE SEQUENCE [LARGE SCALE GENOMIC DNA]</scope>
    <source>
        <strain evidence="1">BM301</strain>
    </source>
</reference>
<gene>
    <name evidence="1" type="ORF">C0630_05470</name>
</gene>
<name>A0A2N6CZ51_9GAMM</name>
<accession>A0A2N6CZ51</accession>
<organism evidence="1 2">
    <name type="scientific">Sedimenticola selenatireducens</name>
    <dbReference type="NCBI Taxonomy" id="191960"/>
    <lineage>
        <taxon>Bacteria</taxon>
        <taxon>Pseudomonadati</taxon>
        <taxon>Pseudomonadota</taxon>
        <taxon>Gammaproteobacteria</taxon>
        <taxon>Chromatiales</taxon>
        <taxon>Sedimenticolaceae</taxon>
        <taxon>Sedimenticola</taxon>
    </lineage>
</organism>
<sequence length="649" mass="71396">MANWTPELAAPADSGFRQPAEAIRLFIPPDVPLETLQRLTLELDDIDVTAMVGREGDYASFVPVQPLGFGQHRLRLLENSADGSIIERGFWRLEIRKSAAFREATLNMATSAELSQRLAENNLSDLPPQRTQGTGSAIIQGRAADNDWQAGVNLPLFYSSNSEGREVDVGEFLMDWQQNALSAKVGHHPISPDNLVMSGFNRRGVSASYSAQAFDTRVTGFSMRGSQLAGFQGGLGVTDNTDQVNGGVVTAYPINRTDASMAVSAIYLSGEAPDTGQGVAGSSLATGGDAWSIMADNLWLEKRLRLRGEYARTDYDFDGSGGYESEKDDAYSLLLTYKPWMDKQVNDQYLDWNLGTEYRQVGTYFKSVASPGSTADRKTARLFSDLTWGGFNLQGQLSQETDNVVDLPTLPRLRTRLATLSTTYTPMPDYTPEGELVTGWMGYPSYSLFGNLQSAKTTARSSADPNTWVDTQTRILGASANFSHDNWSWGINHTWTRLYDDSGEGGTPTTNESRSRSTGLDFFFTLTPNYTLTPHVAWDETAYLDLGYTDKSLLWGVGLDARLIPDQLTGRLEYSLNRAWVTNDSSDNTTDQVSASLTWNAVKSSPTRPGVSLTLSGDYHEYSDAIVTGNYKDSYQLFLRALIGWAGTY</sequence>
<dbReference type="EMBL" id="PKUN01000004">
    <property type="protein sequence ID" value="PLX62656.1"/>
    <property type="molecule type" value="Genomic_DNA"/>
</dbReference>
<dbReference type="AlphaFoldDB" id="A0A2N6CZ51"/>
<comment type="caution">
    <text evidence="1">The sequence shown here is derived from an EMBL/GenBank/DDBJ whole genome shotgun (WGS) entry which is preliminary data.</text>
</comment>